<dbReference type="EMBL" id="AP019377">
    <property type="protein sequence ID" value="BBH94722.1"/>
    <property type="molecule type" value="Genomic_DNA"/>
</dbReference>
<evidence type="ECO:0000256" key="1">
    <source>
        <dbReference type="SAM" id="MobiDB-lite"/>
    </source>
</evidence>
<proteinExistence type="predicted"/>
<organism evidence="2">
    <name type="scientific">Thermogemmatispora argillosa</name>
    <dbReference type="NCBI Taxonomy" id="2045280"/>
    <lineage>
        <taxon>Bacteria</taxon>
        <taxon>Bacillati</taxon>
        <taxon>Chloroflexota</taxon>
        <taxon>Ktedonobacteria</taxon>
        <taxon>Thermogemmatisporales</taxon>
        <taxon>Thermogemmatisporaceae</taxon>
        <taxon>Thermogemmatispora</taxon>
    </lineage>
</organism>
<feature type="compositionally biased region" description="Low complexity" evidence="1">
    <location>
        <begin position="87"/>
        <end position="108"/>
    </location>
</feature>
<protein>
    <submittedName>
        <fullName evidence="2">Uncharacterized protein</fullName>
    </submittedName>
</protein>
<feature type="region of interest" description="Disordered" evidence="1">
    <location>
        <begin position="87"/>
        <end position="109"/>
    </location>
</feature>
<reference evidence="2" key="1">
    <citation type="submission" date="2018-12" db="EMBL/GenBank/DDBJ databases">
        <title>Novel natural products biosynthetic potential of the class Ktedonobacteria.</title>
        <authorList>
            <person name="Zheng Y."/>
            <person name="Saitou A."/>
            <person name="Wang C.M."/>
            <person name="Toyoda A."/>
            <person name="Minakuchi Y."/>
            <person name="Sekiguchi Y."/>
            <person name="Ueda K."/>
            <person name="Takano H."/>
            <person name="Sakai Y."/>
            <person name="Yokota A."/>
            <person name="Yabe S."/>
        </authorList>
    </citation>
    <scope>NUCLEOTIDE SEQUENCE</scope>
    <source>
        <strain evidence="2">A3-2</strain>
    </source>
</reference>
<gene>
    <name evidence="2" type="ORF">KTA_29210</name>
</gene>
<sequence length="255" mass="26868">MPMKALLRSAQVVYRHKQPSYNWLLLLTLAILTGSLTAACSGLLGGSATPTRSSSTTPTPATVALNQLHWCGKPSMLFRDEGATVSPAASTSTVTPTVTPTAQGTATSSPRTLTNWEQVQSLLGFTVYLPPRLPAQSCLVSALGTVHDPIFGGNFSISYLLPDGSAISLSEAPHRNQKSLFQCTASLVTPTAAARSQTKATPTARVSPTPTRTPNQICSGVRGETSIVFSAPGDEKALKQFFDSLQPNVAWVPLS</sequence>
<dbReference type="AlphaFoldDB" id="A0A455T5N8"/>
<feature type="region of interest" description="Disordered" evidence="1">
    <location>
        <begin position="192"/>
        <end position="214"/>
    </location>
</feature>
<evidence type="ECO:0000313" key="2">
    <source>
        <dbReference type="EMBL" id="BBH94722.1"/>
    </source>
</evidence>
<accession>A0A455T5N8</accession>
<name>A0A455T5N8_9CHLR</name>